<feature type="compositionally biased region" description="Basic and acidic residues" evidence="1">
    <location>
        <begin position="458"/>
        <end position="475"/>
    </location>
</feature>
<dbReference type="OrthoDB" id="8959987at2759"/>
<reference evidence="2 3" key="1">
    <citation type="journal article" date="2011" name="Genome Biol. Evol.">
        <title>Integration of the genetic map and genome assembly of fugu facilitates insights into distinct features of genome evolution in teleosts and mammals.</title>
        <authorList>
            <person name="Kai W."/>
            <person name="Kikuchi K."/>
            <person name="Tohari S."/>
            <person name="Chew A.K."/>
            <person name="Tay A."/>
            <person name="Fujiwara A."/>
            <person name="Hosoya S."/>
            <person name="Suetake H."/>
            <person name="Naruse K."/>
            <person name="Brenner S."/>
            <person name="Suzuki Y."/>
            <person name="Venkatesh B."/>
        </authorList>
    </citation>
    <scope>NUCLEOTIDE SEQUENCE [LARGE SCALE GENOMIC DNA]</scope>
</reference>
<gene>
    <name evidence="2" type="primary">rnf169</name>
</gene>
<keyword evidence="3" id="KW-1185">Reference proteome</keyword>
<name>A0A674MYC5_TAKRU</name>
<dbReference type="Ensembl" id="ENSTRUT00000068564.1">
    <property type="protein sequence ID" value="ENSTRUP00000066006.1"/>
    <property type="gene ID" value="ENSTRUG00000030960.1"/>
</dbReference>
<dbReference type="Proteomes" id="UP000005226">
    <property type="component" value="Chromosome 11"/>
</dbReference>
<feature type="region of interest" description="Disordered" evidence="1">
    <location>
        <begin position="1"/>
        <end position="93"/>
    </location>
</feature>
<feature type="region of interest" description="Disordered" evidence="1">
    <location>
        <begin position="424"/>
        <end position="475"/>
    </location>
</feature>
<feature type="compositionally biased region" description="Basic and acidic residues" evidence="1">
    <location>
        <begin position="65"/>
        <end position="92"/>
    </location>
</feature>
<dbReference type="RefSeq" id="XP_003976973.2">
    <property type="nucleotide sequence ID" value="XM_003976924.3"/>
</dbReference>
<evidence type="ECO:0000313" key="3">
    <source>
        <dbReference type="Proteomes" id="UP000005226"/>
    </source>
</evidence>
<dbReference type="CTD" id="254225"/>
<dbReference type="GeneID" id="101064511"/>
<feature type="region of interest" description="Disordered" evidence="1">
    <location>
        <begin position="113"/>
        <end position="142"/>
    </location>
</feature>
<accession>A0A674MYC5</accession>
<dbReference type="InParanoid" id="A0A674MYC5"/>
<feature type="compositionally biased region" description="Basic residues" evidence="1">
    <location>
        <begin position="440"/>
        <end position="457"/>
    </location>
</feature>
<dbReference type="OMA" id="CICDSSA"/>
<proteinExistence type="predicted"/>
<dbReference type="KEGG" id="tru:101064511"/>
<reference evidence="2" key="3">
    <citation type="submission" date="2025-09" db="UniProtKB">
        <authorList>
            <consortium name="Ensembl"/>
        </authorList>
    </citation>
    <scope>IDENTIFICATION</scope>
</reference>
<protein>
    <submittedName>
        <fullName evidence="2">Ring finger protein 169</fullName>
    </submittedName>
</protein>
<dbReference type="AlphaFoldDB" id="A0A674MYC5"/>
<evidence type="ECO:0000313" key="2">
    <source>
        <dbReference type="Ensembl" id="ENSTRUP00000066006.1"/>
    </source>
</evidence>
<evidence type="ECO:0000256" key="1">
    <source>
        <dbReference type="SAM" id="MobiDB-lite"/>
    </source>
</evidence>
<feature type="region of interest" description="Disordered" evidence="1">
    <location>
        <begin position="174"/>
        <end position="197"/>
    </location>
</feature>
<sequence length="543" mass="59693">MATVGSSEPGCPPCPAASRAPAESGGGSVLSPPEYEEKFSACVEGQPDCRPPPAHPATGTHRHICFGERLHRRSDPEKSSTQPGRKDCDSRRGLLSKCDPLTFGKHKLLFEDREEMKRRNPPCAADQEPGVLSDSENEEPISGRVQSLSAFTQKTKAWSGFRCFQRSQSCTNASEDQGCKRKSASQPPPQPPPLDHVTVGHSYAAGILLSSENSGSASALATVPERRVLWRTAVVPSGTPLALSLPRPERSISPDSNDSISEEFNHFKPIVCSPCTPPKRLPDGRLVEPTIVKSTPRNLSGGLQKATSYEASPAVLQKWRQIEVDRQNIRLNSKATLTSPGIEPTSATCQPPGRCGDGATAGNKRKLMFEMPAVPSDSFQKHSVKVQVPAIRVASDFESKLGVPGTCGGTVMFGCKQSPYSRTRGCHTCKDSPGPWKQAGGRRHPAASQRGRKREQKTKHLDSDQDFDRKRSLPVGKDARDERYISRVQLERQDRALAVTLQRQFDLDNYSGRRSADTYCLRSWMSTRRRYSLRSSRRLNQKL</sequence>
<organism evidence="2 3">
    <name type="scientific">Takifugu rubripes</name>
    <name type="common">Japanese pufferfish</name>
    <name type="synonym">Fugu rubripes</name>
    <dbReference type="NCBI Taxonomy" id="31033"/>
    <lineage>
        <taxon>Eukaryota</taxon>
        <taxon>Metazoa</taxon>
        <taxon>Chordata</taxon>
        <taxon>Craniata</taxon>
        <taxon>Vertebrata</taxon>
        <taxon>Euteleostomi</taxon>
        <taxon>Actinopterygii</taxon>
        <taxon>Neopterygii</taxon>
        <taxon>Teleostei</taxon>
        <taxon>Neoteleostei</taxon>
        <taxon>Acanthomorphata</taxon>
        <taxon>Eupercaria</taxon>
        <taxon>Tetraodontiformes</taxon>
        <taxon>Tetradontoidea</taxon>
        <taxon>Tetraodontidae</taxon>
        <taxon>Takifugu</taxon>
    </lineage>
</organism>
<reference evidence="2" key="2">
    <citation type="submission" date="2025-08" db="UniProtKB">
        <authorList>
            <consortium name="Ensembl"/>
        </authorList>
    </citation>
    <scope>IDENTIFICATION</scope>
</reference>
<dbReference type="GeneTree" id="ENSGT00940000153680"/>
<dbReference type="FunCoup" id="A0A674MYC5">
    <property type="interactions" value="1010"/>
</dbReference>